<organism evidence="2 3">
    <name type="scientific">Dorea formicigenerans ATCC 27755</name>
    <dbReference type="NCBI Taxonomy" id="411461"/>
    <lineage>
        <taxon>Bacteria</taxon>
        <taxon>Bacillati</taxon>
        <taxon>Bacillota</taxon>
        <taxon>Clostridia</taxon>
        <taxon>Lachnospirales</taxon>
        <taxon>Lachnospiraceae</taxon>
        <taxon>Dorea</taxon>
    </lineage>
</organism>
<feature type="transmembrane region" description="Helical" evidence="1">
    <location>
        <begin position="20"/>
        <end position="38"/>
    </location>
</feature>
<evidence type="ECO:0000313" key="2">
    <source>
        <dbReference type="EMBL" id="EDR46768.1"/>
    </source>
</evidence>
<keyword evidence="1" id="KW-0472">Membrane</keyword>
<keyword evidence="1" id="KW-1133">Transmembrane helix</keyword>
<dbReference type="Proteomes" id="UP000005359">
    <property type="component" value="Unassembled WGS sequence"/>
</dbReference>
<evidence type="ECO:0000313" key="3">
    <source>
        <dbReference type="Proteomes" id="UP000005359"/>
    </source>
</evidence>
<accession>B0G6K7</accession>
<evidence type="ECO:0000256" key="1">
    <source>
        <dbReference type="SAM" id="Phobius"/>
    </source>
</evidence>
<gene>
    <name evidence="2" type="ORF">DORFOR_01991</name>
</gene>
<reference evidence="2 3" key="1">
    <citation type="submission" date="2007-10" db="EMBL/GenBank/DDBJ databases">
        <title>Draft genome sequence of Dorea formicigenerans(ATCC 27755).</title>
        <authorList>
            <person name="Sudarsanam P."/>
            <person name="Ley R."/>
            <person name="Guruge J."/>
            <person name="Turnbaugh P.J."/>
            <person name="Mahowald M."/>
            <person name="Liep D."/>
            <person name="Gordon J."/>
        </authorList>
    </citation>
    <scope>NUCLEOTIDE SEQUENCE [LARGE SCALE GENOMIC DNA]</scope>
    <source>
        <strain evidence="2 3">ATCC 27755</strain>
    </source>
</reference>
<comment type="caution">
    <text evidence="2">The sequence shown here is derived from an EMBL/GenBank/DDBJ whole genome shotgun (WGS) entry which is preliminary data.</text>
</comment>
<dbReference type="AlphaFoldDB" id="B0G6K7"/>
<dbReference type="EMBL" id="AAXA02000014">
    <property type="protein sequence ID" value="EDR46768.1"/>
    <property type="molecule type" value="Genomic_DNA"/>
</dbReference>
<dbReference type="PaxDb" id="411461-DORFOR_01991"/>
<proteinExistence type="predicted"/>
<reference evidence="2 3" key="2">
    <citation type="submission" date="2007-10" db="EMBL/GenBank/DDBJ databases">
        <authorList>
            <person name="Fulton L."/>
            <person name="Clifton S."/>
            <person name="Fulton B."/>
            <person name="Xu J."/>
            <person name="Minx P."/>
            <person name="Pepin K.H."/>
            <person name="Johnson M."/>
            <person name="Thiruvilangam P."/>
            <person name="Bhonagiri V."/>
            <person name="Nash W.E."/>
            <person name="Wang C."/>
            <person name="Mardis E.R."/>
            <person name="Wilson R.K."/>
        </authorList>
    </citation>
    <scope>NUCLEOTIDE SEQUENCE [LARGE SCALE GENOMIC DNA]</scope>
    <source>
        <strain evidence="2 3">ATCC 27755</strain>
    </source>
</reference>
<protein>
    <submittedName>
        <fullName evidence="2">Uncharacterized protein</fullName>
    </submittedName>
</protein>
<sequence>MILNCFCYFYYTQKAVKFNVDFYSFNFVILYIFIAIYFKY</sequence>
<keyword evidence="1" id="KW-0812">Transmembrane</keyword>
<name>B0G6K7_9FIRM</name>